<reference evidence="2 3" key="1">
    <citation type="submission" date="2018-10" db="EMBL/GenBank/DDBJ databases">
        <title>Sequencing the genomes of 1000 actinobacteria strains.</title>
        <authorList>
            <person name="Klenk H.-P."/>
        </authorList>
    </citation>
    <scope>NUCLEOTIDE SEQUENCE [LARGE SCALE GENOMIC DNA]</scope>
    <source>
        <strain evidence="2 3">DSM 17894</strain>
    </source>
</reference>
<dbReference type="EMBL" id="RBKS01000001">
    <property type="protein sequence ID" value="RKR72963.1"/>
    <property type="molecule type" value="Genomic_DNA"/>
</dbReference>
<organism evidence="2 3">
    <name type="scientific">Frondihabitans australicus</name>
    <dbReference type="NCBI Taxonomy" id="386892"/>
    <lineage>
        <taxon>Bacteria</taxon>
        <taxon>Bacillati</taxon>
        <taxon>Actinomycetota</taxon>
        <taxon>Actinomycetes</taxon>
        <taxon>Micrococcales</taxon>
        <taxon>Microbacteriaceae</taxon>
        <taxon>Frondihabitans</taxon>
    </lineage>
</organism>
<dbReference type="AlphaFoldDB" id="A0A495IAB7"/>
<evidence type="ECO:0000313" key="2">
    <source>
        <dbReference type="EMBL" id="RKR72963.1"/>
    </source>
</evidence>
<evidence type="ECO:0000313" key="3">
    <source>
        <dbReference type="Proteomes" id="UP000280008"/>
    </source>
</evidence>
<dbReference type="RefSeq" id="WP_121367884.1">
    <property type="nucleotide sequence ID" value="NZ_RBKS01000001.1"/>
</dbReference>
<feature type="signal peptide" evidence="1">
    <location>
        <begin position="1"/>
        <end position="33"/>
    </location>
</feature>
<gene>
    <name evidence="2" type="ORF">C8E83_0045</name>
</gene>
<keyword evidence="1" id="KW-0732">Signal</keyword>
<protein>
    <submittedName>
        <fullName evidence="2">Uncharacterized protein</fullName>
    </submittedName>
</protein>
<name>A0A495IAB7_9MICO</name>
<proteinExistence type="predicted"/>
<accession>A0A495IAB7</accession>
<comment type="caution">
    <text evidence="2">The sequence shown here is derived from an EMBL/GenBank/DDBJ whole genome shotgun (WGS) entry which is preliminary data.</text>
</comment>
<dbReference type="Proteomes" id="UP000280008">
    <property type="component" value="Unassembled WGS sequence"/>
</dbReference>
<dbReference type="Gene3D" id="2.60.40.10">
    <property type="entry name" value="Immunoglobulins"/>
    <property type="match status" value="1"/>
</dbReference>
<sequence>MRSVTFPSRLGATLLIAASAVGAGVALAPAATAAASQAVVAPSADAPAFRIVGVNPDFVKRTANLVGSAAPGTIITVLDADGGIIGSTVASASTDALGGSWSVELGGMKIGAAGTVTVTAEKDGVVGVATAYALPHGPGAAS</sequence>
<dbReference type="InterPro" id="IPR013783">
    <property type="entry name" value="Ig-like_fold"/>
</dbReference>
<feature type="chain" id="PRO_5019828097" evidence="1">
    <location>
        <begin position="34"/>
        <end position="142"/>
    </location>
</feature>
<dbReference type="GO" id="GO:0005975">
    <property type="term" value="P:carbohydrate metabolic process"/>
    <property type="evidence" value="ECO:0007669"/>
    <property type="project" value="UniProtKB-ARBA"/>
</dbReference>
<evidence type="ECO:0000256" key="1">
    <source>
        <dbReference type="SAM" id="SignalP"/>
    </source>
</evidence>
<keyword evidence="3" id="KW-1185">Reference proteome</keyword>